<keyword evidence="3" id="KW-1185">Reference proteome</keyword>
<dbReference type="EMBL" id="UYRV01018130">
    <property type="protein sequence ID" value="VDK64279.1"/>
    <property type="molecule type" value="Genomic_DNA"/>
</dbReference>
<proteinExistence type="predicted"/>
<sequence length="218" mass="25049">FCCRKLEEISAVAERVPLLESRIEQLLKEKSEFEIRFAAQREELEHALEESLAETLSKYKEQSDYWTGKQAALEQSLERAKAEISQHLMEKEDMKMKAKLERADLERRLTSSIDHVQMLNSQINKSRRDVECEARPRHVSKYVACRPNSRSKSTTIAKVIDANFVPIKSTFIEKALTADVYDACDGSYSNGKFFSLVCARMNLSVKASSLEIVIRRHD</sequence>
<accession>A0A3P6RVQ7</accession>
<dbReference type="AlphaFoldDB" id="A0A3P6RVQ7"/>
<evidence type="ECO:0000256" key="1">
    <source>
        <dbReference type="SAM" id="Coils"/>
    </source>
</evidence>
<feature type="coiled-coil region" evidence="1">
    <location>
        <begin position="16"/>
        <end position="108"/>
    </location>
</feature>
<organism evidence="2 3">
    <name type="scientific">Cylicostephanus goldi</name>
    <name type="common">Nematode worm</name>
    <dbReference type="NCBI Taxonomy" id="71465"/>
    <lineage>
        <taxon>Eukaryota</taxon>
        <taxon>Metazoa</taxon>
        <taxon>Ecdysozoa</taxon>
        <taxon>Nematoda</taxon>
        <taxon>Chromadorea</taxon>
        <taxon>Rhabditida</taxon>
        <taxon>Rhabditina</taxon>
        <taxon>Rhabditomorpha</taxon>
        <taxon>Strongyloidea</taxon>
        <taxon>Strongylidae</taxon>
        <taxon>Cylicostephanus</taxon>
    </lineage>
</organism>
<dbReference type="OrthoDB" id="5847216at2759"/>
<keyword evidence="1" id="KW-0175">Coiled coil</keyword>
<evidence type="ECO:0000313" key="3">
    <source>
        <dbReference type="Proteomes" id="UP000271889"/>
    </source>
</evidence>
<name>A0A3P6RVQ7_CYLGO</name>
<evidence type="ECO:0000313" key="2">
    <source>
        <dbReference type="EMBL" id="VDK64279.1"/>
    </source>
</evidence>
<dbReference type="Proteomes" id="UP000271889">
    <property type="component" value="Unassembled WGS sequence"/>
</dbReference>
<gene>
    <name evidence="2" type="ORF">CGOC_LOCUS5841</name>
</gene>
<protein>
    <submittedName>
        <fullName evidence="2">Uncharacterized protein</fullName>
    </submittedName>
</protein>
<reference evidence="2 3" key="1">
    <citation type="submission" date="2018-11" db="EMBL/GenBank/DDBJ databases">
        <authorList>
            <consortium name="Pathogen Informatics"/>
        </authorList>
    </citation>
    <scope>NUCLEOTIDE SEQUENCE [LARGE SCALE GENOMIC DNA]</scope>
</reference>
<feature type="non-terminal residue" evidence="2">
    <location>
        <position position="1"/>
    </location>
</feature>